<dbReference type="SUPFAM" id="SSF54001">
    <property type="entry name" value="Cysteine proteinases"/>
    <property type="match status" value="1"/>
</dbReference>
<keyword evidence="2" id="KW-0378">Hydrolase</keyword>
<organism evidence="2 3">
    <name type="scientific">Rubripirellula reticaptiva</name>
    <dbReference type="NCBI Taxonomy" id="2528013"/>
    <lineage>
        <taxon>Bacteria</taxon>
        <taxon>Pseudomonadati</taxon>
        <taxon>Planctomycetota</taxon>
        <taxon>Planctomycetia</taxon>
        <taxon>Pirellulales</taxon>
        <taxon>Pirellulaceae</taxon>
        <taxon>Rubripirellula</taxon>
    </lineage>
</organism>
<dbReference type="CDD" id="cd02619">
    <property type="entry name" value="Peptidase_C1"/>
    <property type="match status" value="1"/>
</dbReference>
<evidence type="ECO:0000313" key="2">
    <source>
        <dbReference type="EMBL" id="TWU49142.1"/>
    </source>
</evidence>
<feature type="domain" description="Peptidase C1A papain C-terminal" evidence="1">
    <location>
        <begin position="177"/>
        <end position="305"/>
    </location>
</feature>
<dbReference type="AlphaFoldDB" id="A0A5C6EJ84"/>
<protein>
    <submittedName>
        <fullName evidence="2">Papain family cysteine protease</fullName>
    </submittedName>
</protein>
<dbReference type="Proteomes" id="UP000317977">
    <property type="component" value="Unassembled WGS sequence"/>
</dbReference>
<gene>
    <name evidence="2" type="ORF">Poly59_37560</name>
</gene>
<comment type="caution">
    <text evidence="2">The sequence shown here is derived from an EMBL/GenBank/DDBJ whole genome shotgun (WGS) entry which is preliminary data.</text>
</comment>
<sequence>MNYLSYMILTIAFLSGYSAHEVAGQGAKLTPPQLYQTIPTRAAREVSPESEPLNLEIASPVAEETASTQTPSELQDNAEIQFNVDEAPLLQSIPPEIDPRWGPDSEIKLPAQFDLVDYLPTPGEQTRNDCVAWAIAHSAYSCQIGQERRKRPTSDCDLFSPAFIFEQLGGNPNGLHAMQVINFVQNTGCATMASMSLSKSEVGGKDRVEANNFKAQRHERAASIGDIKSYIYEGYPVVLIVQMGGDFQSDAKINAPYNWRDEQNKLTGYHAIAAVGFDDARKAFLIMNSWGTQWKDCGFCWVSYENFDQIDDQSWCAEAHVVGVKNYAPIYVSMESSGGRRSRFGRSSYYSGRTFRLGTDRKIYEGRRVVSPDQWVFDDITCNRNNLYALGRDQTVYRLNDEAYGNSWTHLDGGIMANKKVTMMAGDHSTELLVLTDGQEMFQYDQRAGRWDLVKLPKKDAEPVDVRITAGKICATTSVGDVFTLDQSNHWSLAP</sequence>
<keyword evidence="2" id="KW-0645">Protease</keyword>
<dbReference type="GO" id="GO:0008234">
    <property type="term" value="F:cysteine-type peptidase activity"/>
    <property type="evidence" value="ECO:0007669"/>
    <property type="project" value="InterPro"/>
</dbReference>
<dbReference type="EMBL" id="SJPX01000004">
    <property type="protein sequence ID" value="TWU49142.1"/>
    <property type="molecule type" value="Genomic_DNA"/>
</dbReference>
<keyword evidence="3" id="KW-1185">Reference proteome</keyword>
<evidence type="ECO:0000313" key="3">
    <source>
        <dbReference type="Proteomes" id="UP000317977"/>
    </source>
</evidence>
<dbReference type="Gene3D" id="3.90.70.10">
    <property type="entry name" value="Cysteine proteinases"/>
    <property type="match status" value="1"/>
</dbReference>
<dbReference type="InterPro" id="IPR000668">
    <property type="entry name" value="Peptidase_C1A_C"/>
</dbReference>
<dbReference type="InterPro" id="IPR038765">
    <property type="entry name" value="Papain-like_cys_pep_sf"/>
</dbReference>
<evidence type="ECO:0000259" key="1">
    <source>
        <dbReference type="Pfam" id="PF00112"/>
    </source>
</evidence>
<accession>A0A5C6EJ84</accession>
<dbReference type="OrthoDB" id="3648721at2"/>
<name>A0A5C6EJ84_9BACT</name>
<reference evidence="2 3" key="1">
    <citation type="submission" date="2019-02" db="EMBL/GenBank/DDBJ databases">
        <title>Deep-cultivation of Planctomycetes and their phenomic and genomic characterization uncovers novel biology.</title>
        <authorList>
            <person name="Wiegand S."/>
            <person name="Jogler M."/>
            <person name="Boedeker C."/>
            <person name="Pinto D."/>
            <person name="Vollmers J."/>
            <person name="Rivas-Marin E."/>
            <person name="Kohn T."/>
            <person name="Peeters S.H."/>
            <person name="Heuer A."/>
            <person name="Rast P."/>
            <person name="Oberbeckmann S."/>
            <person name="Bunk B."/>
            <person name="Jeske O."/>
            <person name="Meyerdierks A."/>
            <person name="Storesund J.E."/>
            <person name="Kallscheuer N."/>
            <person name="Luecker S."/>
            <person name="Lage O.M."/>
            <person name="Pohl T."/>
            <person name="Merkel B.J."/>
            <person name="Hornburger P."/>
            <person name="Mueller R.-W."/>
            <person name="Bruemmer F."/>
            <person name="Labrenz M."/>
            <person name="Spormann A.M."/>
            <person name="Op Den Camp H."/>
            <person name="Overmann J."/>
            <person name="Amann R."/>
            <person name="Jetten M.S.M."/>
            <person name="Mascher T."/>
            <person name="Medema M.H."/>
            <person name="Devos D.P."/>
            <person name="Kaster A.-K."/>
            <person name="Ovreas L."/>
            <person name="Rohde M."/>
            <person name="Galperin M.Y."/>
            <person name="Jogler C."/>
        </authorList>
    </citation>
    <scope>NUCLEOTIDE SEQUENCE [LARGE SCALE GENOMIC DNA]</scope>
    <source>
        <strain evidence="2 3">Poly59</strain>
    </source>
</reference>
<dbReference type="RefSeq" id="WP_146535450.1">
    <property type="nucleotide sequence ID" value="NZ_SJPX01000004.1"/>
</dbReference>
<proteinExistence type="predicted"/>
<dbReference type="GO" id="GO:0006508">
    <property type="term" value="P:proteolysis"/>
    <property type="evidence" value="ECO:0007669"/>
    <property type="project" value="UniProtKB-KW"/>
</dbReference>
<dbReference type="Pfam" id="PF00112">
    <property type="entry name" value="Peptidase_C1"/>
    <property type="match status" value="1"/>
</dbReference>